<protein>
    <submittedName>
        <fullName evidence="1">Uncharacterized protein</fullName>
    </submittedName>
</protein>
<keyword evidence="2" id="KW-1185">Reference proteome</keyword>
<comment type="caution">
    <text evidence="1">The sequence shown here is derived from an EMBL/GenBank/DDBJ whole genome shotgun (WGS) entry which is preliminary data.</text>
</comment>
<organism evidence="1 2">
    <name type="scientific">Malus domestica</name>
    <name type="common">Apple</name>
    <name type="synonym">Pyrus malus</name>
    <dbReference type="NCBI Taxonomy" id="3750"/>
    <lineage>
        <taxon>Eukaryota</taxon>
        <taxon>Viridiplantae</taxon>
        <taxon>Streptophyta</taxon>
        <taxon>Embryophyta</taxon>
        <taxon>Tracheophyta</taxon>
        <taxon>Spermatophyta</taxon>
        <taxon>Magnoliopsida</taxon>
        <taxon>eudicotyledons</taxon>
        <taxon>Gunneridae</taxon>
        <taxon>Pentapetalae</taxon>
        <taxon>rosids</taxon>
        <taxon>fabids</taxon>
        <taxon>Rosales</taxon>
        <taxon>Rosaceae</taxon>
        <taxon>Amygdaloideae</taxon>
        <taxon>Maleae</taxon>
        <taxon>Malus</taxon>
    </lineage>
</organism>
<proteinExistence type="predicted"/>
<reference evidence="1 2" key="1">
    <citation type="submission" date="2018-10" db="EMBL/GenBank/DDBJ databases">
        <title>A high-quality apple genome assembly.</title>
        <authorList>
            <person name="Hu J."/>
        </authorList>
    </citation>
    <scope>NUCLEOTIDE SEQUENCE [LARGE SCALE GENOMIC DNA]</scope>
    <source>
        <strain evidence="2">cv. HFTH1</strain>
        <tissue evidence="1">Young leaf</tissue>
    </source>
</reference>
<dbReference type="STRING" id="3750.A0A498IM26"/>
<sequence>MVDKPLSQSSKLLYLQSAKHENLHKAVEKPSDFERKANNRVAKCGVFKGLNLEDIKRAGERLILHDGCIHFFQKIVKSEILNANVHVLSYCWCGDLIMSAFSSETQPLAEALVVI</sequence>
<dbReference type="PANTHER" id="PTHR43198:SF2">
    <property type="entry name" value="SI:CH1073-67J19.1-RELATED"/>
    <property type="match status" value="1"/>
</dbReference>
<dbReference type="GO" id="GO:0005829">
    <property type="term" value="C:cytosol"/>
    <property type="evidence" value="ECO:0007669"/>
    <property type="project" value="TreeGrafter"/>
</dbReference>
<dbReference type="InterPro" id="IPR050967">
    <property type="entry name" value="Thiamine_Salvage_TenA"/>
</dbReference>
<evidence type="ECO:0000313" key="2">
    <source>
        <dbReference type="Proteomes" id="UP000290289"/>
    </source>
</evidence>
<accession>A0A498IM26</accession>
<dbReference type="Proteomes" id="UP000290289">
    <property type="component" value="Chromosome 12"/>
</dbReference>
<name>A0A498IM26_MALDO</name>
<dbReference type="AlphaFoldDB" id="A0A498IM26"/>
<evidence type="ECO:0000313" key="1">
    <source>
        <dbReference type="EMBL" id="RXH82511.1"/>
    </source>
</evidence>
<gene>
    <name evidence="1" type="ORF">DVH24_036852</name>
</gene>
<dbReference type="EMBL" id="RDQH01000338">
    <property type="protein sequence ID" value="RXH82511.1"/>
    <property type="molecule type" value="Genomic_DNA"/>
</dbReference>
<dbReference type="PANTHER" id="PTHR43198">
    <property type="entry name" value="BIFUNCTIONAL TH2 PROTEIN"/>
    <property type="match status" value="1"/>
</dbReference>